<feature type="transmembrane region" description="Helical" evidence="9">
    <location>
        <begin position="561"/>
        <end position="583"/>
    </location>
</feature>
<evidence type="ECO:0000313" key="13">
    <source>
        <dbReference type="Proteomes" id="UP000228533"/>
    </source>
</evidence>
<keyword evidence="5 9" id="KW-0653">Protein transport</keyword>
<gene>
    <name evidence="9 12" type="primary">secD</name>
    <name evidence="12" type="ORF">COT94_03070</name>
</gene>
<dbReference type="AlphaFoldDB" id="A0A2M6WT30"/>
<dbReference type="SUPFAM" id="SSF82866">
    <property type="entry name" value="Multidrug efflux transporter AcrB transmembrane domain"/>
    <property type="match status" value="1"/>
</dbReference>
<comment type="function">
    <text evidence="9">Part of the Sec protein translocase complex. Interacts with the SecYEG preprotein conducting channel. SecDF uses the proton motive force (PMF) to complete protein translocation after the ATP-dependent function of SecA.</text>
</comment>
<evidence type="ECO:0000256" key="6">
    <source>
        <dbReference type="ARBA" id="ARBA00022989"/>
    </source>
</evidence>
<accession>A0A2M6WT30</accession>
<evidence type="ECO:0000256" key="1">
    <source>
        <dbReference type="ARBA" id="ARBA00004651"/>
    </source>
</evidence>
<dbReference type="Pfam" id="PF02355">
    <property type="entry name" value="SecD_SecF_C"/>
    <property type="match status" value="1"/>
</dbReference>
<dbReference type="Pfam" id="PF13616">
    <property type="entry name" value="Rotamase_3"/>
    <property type="match status" value="1"/>
</dbReference>
<feature type="transmembrane region" description="Helical" evidence="9">
    <location>
        <begin position="640"/>
        <end position="660"/>
    </location>
</feature>
<dbReference type="Gene3D" id="3.30.70.3400">
    <property type="match status" value="1"/>
</dbReference>
<dbReference type="InterPro" id="IPR005791">
    <property type="entry name" value="SecD"/>
</dbReference>
<keyword evidence="10" id="KW-0413">Isomerase</keyword>
<evidence type="ECO:0000256" key="3">
    <source>
        <dbReference type="ARBA" id="ARBA00022475"/>
    </source>
</evidence>
<dbReference type="InterPro" id="IPR000297">
    <property type="entry name" value="PPIase_PpiC"/>
</dbReference>
<comment type="similarity">
    <text evidence="9">Belongs to the SecD/SecF family. SecD subfamily.</text>
</comment>
<dbReference type="InterPro" id="IPR054384">
    <property type="entry name" value="SecDF_P1_head"/>
</dbReference>
<feature type="transmembrane region" description="Helical" evidence="9">
    <location>
        <begin position="615"/>
        <end position="634"/>
    </location>
</feature>
<dbReference type="Pfam" id="PF21760">
    <property type="entry name" value="SecD_1st"/>
    <property type="match status" value="1"/>
</dbReference>
<feature type="domain" description="PpiC" evidence="11">
    <location>
        <begin position="261"/>
        <end position="365"/>
    </location>
</feature>
<dbReference type="InterPro" id="IPR046357">
    <property type="entry name" value="PPIase_dom_sf"/>
</dbReference>
<dbReference type="Proteomes" id="UP000228533">
    <property type="component" value="Unassembled WGS sequence"/>
</dbReference>
<dbReference type="PRINTS" id="PR00702">
    <property type="entry name" value="ACRIFLAVINRP"/>
</dbReference>
<name>A0A2M6WT30_9BACT</name>
<comment type="subcellular location">
    <subcellularLocation>
        <location evidence="1 9">Cell membrane</location>
        <topology evidence="1 9">Multi-pass membrane protein</topology>
    </subcellularLocation>
</comment>
<keyword evidence="4 9" id="KW-0812">Transmembrane</keyword>
<dbReference type="GO" id="GO:0015450">
    <property type="term" value="F:protein-transporting ATPase activity"/>
    <property type="evidence" value="ECO:0007669"/>
    <property type="project" value="InterPro"/>
</dbReference>
<reference evidence="13" key="1">
    <citation type="submission" date="2017-09" db="EMBL/GenBank/DDBJ databases">
        <title>Depth-based differentiation of microbial function through sediment-hosted aquifers and enrichment of novel symbionts in the deep terrestrial subsurface.</title>
        <authorList>
            <person name="Probst A.J."/>
            <person name="Ladd B."/>
            <person name="Jarett J.K."/>
            <person name="Geller-Mcgrath D.E."/>
            <person name="Sieber C.M.K."/>
            <person name="Emerson J.B."/>
            <person name="Anantharaman K."/>
            <person name="Thomas B.C."/>
            <person name="Malmstrom R."/>
            <person name="Stieglmeier M."/>
            <person name="Klingl A."/>
            <person name="Woyke T."/>
            <person name="Ryan C.M."/>
            <person name="Banfield J.F."/>
        </authorList>
    </citation>
    <scope>NUCLEOTIDE SEQUENCE [LARGE SCALE GENOMIC DNA]</scope>
</reference>
<dbReference type="PROSITE" id="PS50198">
    <property type="entry name" value="PPIC_PPIASE_2"/>
    <property type="match status" value="2"/>
</dbReference>
<keyword evidence="6 9" id="KW-1133">Transmembrane helix</keyword>
<feature type="domain" description="PpiC" evidence="11">
    <location>
        <begin position="148"/>
        <end position="250"/>
    </location>
</feature>
<evidence type="ECO:0000259" key="11">
    <source>
        <dbReference type="PROSITE" id="PS50198"/>
    </source>
</evidence>
<dbReference type="NCBIfam" id="TIGR00916">
    <property type="entry name" value="2A0604s01"/>
    <property type="match status" value="1"/>
</dbReference>
<dbReference type="InterPro" id="IPR048631">
    <property type="entry name" value="SecD_1st"/>
</dbReference>
<keyword evidence="8 9" id="KW-0472">Membrane</keyword>
<evidence type="ECO:0000256" key="4">
    <source>
        <dbReference type="ARBA" id="ARBA00022692"/>
    </source>
</evidence>
<dbReference type="InterPro" id="IPR048634">
    <property type="entry name" value="SecD_SecF_C"/>
</dbReference>
<dbReference type="SUPFAM" id="SSF54534">
    <property type="entry name" value="FKBP-like"/>
    <property type="match status" value="2"/>
</dbReference>
<dbReference type="Gene3D" id="1.20.1640.10">
    <property type="entry name" value="Multidrug efflux transporter AcrB transmembrane domain"/>
    <property type="match status" value="1"/>
</dbReference>
<proteinExistence type="inferred from homology"/>
<evidence type="ECO:0000256" key="8">
    <source>
        <dbReference type="ARBA" id="ARBA00023136"/>
    </source>
</evidence>
<evidence type="ECO:0000313" key="12">
    <source>
        <dbReference type="EMBL" id="PIT95942.1"/>
    </source>
</evidence>
<feature type="transmembrane region" description="Helical" evidence="9">
    <location>
        <begin position="515"/>
        <end position="533"/>
    </location>
</feature>
<protein>
    <recommendedName>
        <fullName evidence="9">Protein translocase subunit SecD</fullName>
    </recommendedName>
</protein>
<dbReference type="FunFam" id="1.20.1640.10:FF:000004">
    <property type="entry name" value="Protein translocase subunit SecD"/>
    <property type="match status" value="1"/>
</dbReference>
<evidence type="ECO:0000256" key="2">
    <source>
        <dbReference type="ARBA" id="ARBA00022448"/>
    </source>
</evidence>
<dbReference type="InterPro" id="IPR022813">
    <property type="entry name" value="SecD/SecF_arch_bac"/>
</dbReference>
<keyword evidence="10" id="KW-0697">Rotamase</keyword>
<dbReference type="GO" id="GO:0003755">
    <property type="term" value="F:peptidyl-prolyl cis-trans isomerase activity"/>
    <property type="evidence" value="ECO:0007669"/>
    <property type="project" value="UniProtKB-KW"/>
</dbReference>
<organism evidence="12 13">
    <name type="scientific">Candidatus Falkowbacteria bacterium CG10_big_fil_rev_8_21_14_0_10_37_14</name>
    <dbReference type="NCBI Taxonomy" id="1974561"/>
    <lineage>
        <taxon>Bacteria</taxon>
        <taxon>Candidatus Falkowiibacteriota</taxon>
    </lineage>
</organism>
<dbReference type="HAMAP" id="MF_01463_B">
    <property type="entry name" value="SecD_B"/>
    <property type="match status" value="1"/>
</dbReference>
<evidence type="ECO:0000256" key="10">
    <source>
        <dbReference type="PROSITE-ProRule" id="PRU00278"/>
    </source>
</evidence>
<dbReference type="EMBL" id="PFAM01000017">
    <property type="protein sequence ID" value="PIT95942.1"/>
    <property type="molecule type" value="Genomic_DNA"/>
</dbReference>
<keyword evidence="2 9" id="KW-0813">Transport</keyword>
<dbReference type="PANTHER" id="PTHR30081">
    <property type="entry name" value="PROTEIN-EXPORT MEMBRANE PROTEIN SEC"/>
    <property type="match status" value="1"/>
</dbReference>
<keyword evidence="7 9" id="KW-0811">Translocation</keyword>
<keyword evidence="3 9" id="KW-1003">Cell membrane</keyword>
<dbReference type="InterPro" id="IPR001036">
    <property type="entry name" value="Acrflvin-R"/>
</dbReference>
<evidence type="ECO:0000256" key="7">
    <source>
        <dbReference type="ARBA" id="ARBA00023010"/>
    </source>
</evidence>
<dbReference type="GO" id="GO:0005886">
    <property type="term" value="C:plasma membrane"/>
    <property type="evidence" value="ECO:0007669"/>
    <property type="project" value="UniProtKB-SubCell"/>
</dbReference>
<dbReference type="GO" id="GO:0043952">
    <property type="term" value="P:protein transport by the Sec complex"/>
    <property type="evidence" value="ECO:0007669"/>
    <property type="project" value="UniProtKB-UniRule"/>
</dbReference>
<dbReference type="NCBIfam" id="TIGR01129">
    <property type="entry name" value="secD"/>
    <property type="match status" value="1"/>
</dbReference>
<comment type="caution">
    <text evidence="12">The sequence shown here is derived from an EMBL/GenBank/DDBJ whole genome shotgun (WGS) entry which is preliminary data.</text>
</comment>
<dbReference type="Pfam" id="PF22599">
    <property type="entry name" value="SecDF_P1_head"/>
    <property type="match status" value="1"/>
</dbReference>
<dbReference type="Gene3D" id="3.30.1360.200">
    <property type="match status" value="1"/>
</dbReference>
<dbReference type="GO" id="GO:0065002">
    <property type="term" value="P:intracellular protein transmembrane transport"/>
    <property type="evidence" value="ECO:0007669"/>
    <property type="project" value="UniProtKB-UniRule"/>
</dbReference>
<feature type="transmembrane region" description="Helical" evidence="9">
    <location>
        <begin position="18"/>
        <end position="41"/>
    </location>
</feature>
<feature type="transmembrane region" description="Helical" evidence="9">
    <location>
        <begin position="538"/>
        <end position="555"/>
    </location>
</feature>
<dbReference type="PANTHER" id="PTHR30081:SF1">
    <property type="entry name" value="PROTEIN TRANSLOCASE SUBUNIT SECD"/>
    <property type="match status" value="1"/>
</dbReference>
<dbReference type="Gene3D" id="3.10.50.40">
    <property type="match status" value="2"/>
</dbReference>
<dbReference type="InterPro" id="IPR055344">
    <property type="entry name" value="SecD_SecF_C_bact"/>
</dbReference>
<comment type="subunit">
    <text evidence="9">Forms a complex with SecF. Part of the essential Sec protein translocation apparatus which comprises SecA, SecYEG and auxiliary proteins SecDF. Other proteins may also be involved.</text>
</comment>
<evidence type="ECO:0000256" key="9">
    <source>
        <dbReference type="HAMAP-Rule" id="MF_01463"/>
    </source>
</evidence>
<dbReference type="GO" id="GO:0006605">
    <property type="term" value="P:protein targeting"/>
    <property type="evidence" value="ECO:0007669"/>
    <property type="project" value="UniProtKB-UniRule"/>
</dbReference>
<evidence type="ECO:0000256" key="5">
    <source>
        <dbReference type="ARBA" id="ARBA00022927"/>
    </source>
</evidence>
<sequence length="680" mass="74095">MPDTIFKRIFQPQGKGKLWWVFAGVIALTLAAAVFSFSPVYNKAVDALGLTLPKIQDNGFRLGLDLKGGAQLIYRADVSAVAPADRGQAVEGARDVIERRANALGVSEPLVQVNRGSDGEWRIIVELAGVDIKTAIQKIGETPLLEFKEQNTDKRELTADEQKKLDADNKIAQNKAADALGKLIKGGDFVAIAKAVSEDKATAEKGGEMGWVTMSEAGDQVRIAAKLAKGEMTKDLVTTPFDYEIIRLNDKRVRQEDGANAMEVQARHLLICYTGAQGCESGLNKEAALTKINKLKQDATKDNFKDLVKANSTEPGAKDSLGELGWFGKGAMVASFEKTIFPQAVGTISDVVETDFGYHLILKEAERKVEEYNISRIAVKIKTIDDILGPQSEWKNTKLTGSQLKRASMQFNPNGNLPEVSLQFNEEGGKLFEEITGRNVGKPVAIFLDSEPISTPNVNEKITGGQAVINGRFTVTEVKDLVKRLNAGALPVPIELINQQTIGASLGKVAVNNSLVAGLIALLIIALFMILYYRLPGLLAVSSLIVYGLLVLAVFKWQVTLTLPGIAGFIMSIGVAVDANILIFERMKEELRSGKTLTKSIDDGFSRAWPSIRDGNITTIITCVVLFIFSTSIIKGFAITLLLGVTVSLFTAIMVTRTFLKLVNERVLEKHRWLIASFKK</sequence>